<evidence type="ECO:0000256" key="3">
    <source>
        <dbReference type="ARBA" id="ARBA00022741"/>
    </source>
</evidence>
<evidence type="ECO:0000259" key="9">
    <source>
        <dbReference type="Pfam" id="PF16177"/>
    </source>
</evidence>
<dbReference type="RefSeq" id="WP_121922580.1">
    <property type="nucleotide sequence ID" value="NZ_REFO01000010.1"/>
</dbReference>
<evidence type="ECO:0000256" key="2">
    <source>
        <dbReference type="ARBA" id="ARBA00022598"/>
    </source>
</evidence>
<dbReference type="NCBIfam" id="NF001208">
    <property type="entry name" value="PRK00174.1"/>
    <property type="match status" value="1"/>
</dbReference>
<dbReference type="AlphaFoldDB" id="A0A3M0BMQ5"/>
<dbReference type="InterPro" id="IPR045851">
    <property type="entry name" value="AMP-bd_C_sf"/>
</dbReference>
<evidence type="ECO:0000259" key="8">
    <source>
        <dbReference type="Pfam" id="PF13193"/>
    </source>
</evidence>
<dbReference type="GO" id="GO:0005524">
    <property type="term" value="F:ATP binding"/>
    <property type="evidence" value="ECO:0007669"/>
    <property type="project" value="UniProtKB-KW"/>
</dbReference>
<organism evidence="10 11">
    <name type="scientific">Hydrogenothermus marinus</name>
    <dbReference type="NCBI Taxonomy" id="133270"/>
    <lineage>
        <taxon>Bacteria</taxon>
        <taxon>Pseudomonadati</taxon>
        <taxon>Aquificota</taxon>
        <taxon>Aquificia</taxon>
        <taxon>Aquificales</taxon>
        <taxon>Hydrogenothermaceae</taxon>
        <taxon>Hydrogenothermus</taxon>
    </lineage>
</organism>
<dbReference type="Pfam" id="PF13193">
    <property type="entry name" value="AMP-binding_C"/>
    <property type="match status" value="1"/>
</dbReference>
<feature type="domain" description="AMP-binding enzyme C-terminal" evidence="8">
    <location>
        <begin position="535"/>
        <end position="613"/>
    </location>
</feature>
<dbReference type="PANTHER" id="PTHR24095">
    <property type="entry name" value="ACETYL-COENZYME A SYNTHETASE"/>
    <property type="match status" value="1"/>
</dbReference>
<dbReference type="Gene3D" id="3.30.300.30">
    <property type="match status" value="1"/>
</dbReference>
<dbReference type="InterPro" id="IPR020845">
    <property type="entry name" value="AMP-binding_CS"/>
</dbReference>
<evidence type="ECO:0000256" key="1">
    <source>
        <dbReference type="ARBA" id="ARBA00006432"/>
    </source>
</evidence>
<evidence type="ECO:0000259" key="7">
    <source>
        <dbReference type="Pfam" id="PF00501"/>
    </source>
</evidence>
<dbReference type="Gene3D" id="3.40.50.12780">
    <property type="entry name" value="N-terminal domain of ligase-like"/>
    <property type="match status" value="1"/>
</dbReference>
<dbReference type="SUPFAM" id="SSF56801">
    <property type="entry name" value="Acetyl-CoA synthetase-like"/>
    <property type="match status" value="1"/>
</dbReference>
<keyword evidence="5" id="KW-0007">Acetylation</keyword>
<keyword evidence="3" id="KW-0547">Nucleotide-binding</keyword>
<evidence type="ECO:0000256" key="6">
    <source>
        <dbReference type="NCBIfam" id="TIGR02188"/>
    </source>
</evidence>
<name>A0A3M0BMQ5_9AQUI</name>
<dbReference type="GO" id="GO:0019427">
    <property type="term" value="P:acetyl-CoA biosynthetic process from acetate"/>
    <property type="evidence" value="ECO:0007669"/>
    <property type="project" value="UniProtKB-UniRule"/>
</dbReference>
<gene>
    <name evidence="10" type="ORF">CLV39_0445</name>
</gene>
<keyword evidence="4" id="KW-0067">ATP-binding</keyword>
<dbReference type="InterPro" id="IPR000873">
    <property type="entry name" value="AMP-dep_synth/lig_dom"/>
</dbReference>
<dbReference type="PROSITE" id="PS00455">
    <property type="entry name" value="AMP_BINDING"/>
    <property type="match status" value="1"/>
</dbReference>
<feature type="domain" description="AMP-dependent synthetase/ligase" evidence="7">
    <location>
        <begin position="94"/>
        <end position="473"/>
    </location>
</feature>
<feature type="domain" description="Acetyl-coenzyme A synthetase N-terminal" evidence="9">
    <location>
        <begin position="34"/>
        <end position="87"/>
    </location>
</feature>
<comment type="caution">
    <text evidence="10">The sequence shown here is derived from an EMBL/GenBank/DDBJ whole genome shotgun (WGS) entry which is preliminary data.</text>
</comment>
<dbReference type="EMBL" id="REFO01000010">
    <property type="protein sequence ID" value="RMA97816.1"/>
    <property type="molecule type" value="Genomic_DNA"/>
</dbReference>
<reference evidence="10 11" key="1">
    <citation type="submission" date="2018-10" db="EMBL/GenBank/DDBJ databases">
        <title>Genomic Encyclopedia of Archaeal and Bacterial Type Strains, Phase II (KMG-II): from individual species to whole genera.</title>
        <authorList>
            <person name="Goeker M."/>
        </authorList>
    </citation>
    <scope>NUCLEOTIDE SEQUENCE [LARGE SCALE GENOMIC DNA]</scope>
    <source>
        <strain evidence="10 11">VM1</strain>
    </source>
</reference>
<dbReference type="OrthoDB" id="9778383at2"/>
<keyword evidence="11" id="KW-1185">Reference proteome</keyword>
<dbReference type="CDD" id="cd05966">
    <property type="entry name" value="ACS"/>
    <property type="match status" value="1"/>
</dbReference>
<dbReference type="GO" id="GO:0003987">
    <property type="term" value="F:acetate-CoA ligase activity"/>
    <property type="evidence" value="ECO:0007669"/>
    <property type="project" value="UniProtKB-UniRule"/>
</dbReference>
<dbReference type="InterPro" id="IPR011904">
    <property type="entry name" value="Ac_CoA_lig"/>
</dbReference>
<dbReference type="NCBIfam" id="TIGR02188">
    <property type="entry name" value="Ac_CoA_lig_AcsA"/>
    <property type="match status" value="1"/>
</dbReference>
<dbReference type="InterPro" id="IPR025110">
    <property type="entry name" value="AMP-bd_C"/>
</dbReference>
<dbReference type="InterPro" id="IPR032387">
    <property type="entry name" value="ACAS_N"/>
</dbReference>
<dbReference type="Pfam" id="PF00501">
    <property type="entry name" value="AMP-binding"/>
    <property type="match status" value="1"/>
</dbReference>
<dbReference type="Proteomes" id="UP000280842">
    <property type="component" value="Unassembled WGS sequence"/>
</dbReference>
<evidence type="ECO:0000256" key="5">
    <source>
        <dbReference type="ARBA" id="ARBA00022990"/>
    </source>
</evidence>
<dbReference type="GO" id="GO:0005829">
    <property type="term" value="C:cytosol"/>
    <property type="evidence" value="ECO:0007669"/>
    <property type="project" value="TreeGrafter"/>
</dbReference>
<dbReference type="PANTHER" id="PTHR24095:SF14">
    <property type="entry name" value="ACETYL-COENZYME A SYNTHETASE 1"/>
    <property type="match status" value="1"/>
</dbReference>
<accession>A0A3M0BMQ5</accession>
<comment type="similarity">
    <text evidence="1">Belongs to the ATP-dependent AMP-binding enzyme family.</text>
</comment>
<protein>
    <recommendedName>
        <fullName evidence="6">Acetate--CoA ligase</fullName>
        <ecNumber evidence="6">6.2.1.1</ecNumber>
    </recommendedName>
</protein>
<dbReference type="FunFam" id="3.30.300.30:FF:000005">
    <property type="entry name" value="Acyl-coenzyme A synthetase ACSM5, mitochondrial"/>
    <property type="match status" value="1"/>
</dbReference>
<evidence type="ECO:0000256" key="4">
    <source>
        <dbReference type="ARBA" id="ARBA00022840"/>
    </source>
</evidence>
<dbReference type="FunFam" id="3.40.50.12780:FF:000001">
    <property type="entry name" value="Acetyl-coenzyme A synthetase"/>
    <property type="match status" value="1"/>
</dbReference>
<dbReference type="EC" id="6.2.1.1" evidence="6"/>
<dbReference type="InterPro" id="IPR042099">
    <property type="entry name" value="ANL_N_sf"/>
</dbReference>
<sequence>MSKKVDEVLLKINKVYNPPKKVLEKALLTKEQFDDMYKKSIEDPEGFWAELAEKELHWYKKWDKVFEWNFPYYKWFIGGKINITYNCLDRHVQNGKRNKLAYIWVDEDGIEKKITYGELLELVNKTANALKELGLKKGDRVVIYMPLTIEQIVIMLACARIGVIHSVVFAGFSANALRMRISDAEAKVVFTSTWTKRRGKKINLKSVVDEALAQECDCVEKVVIHQRDKGELELQENELDFYELIEKQSPNCEPEIMDAEDPLFILYTSGSTGKPKGVLHTIGGYNLYTHITTKYVFDINEDDIYWCTADTGWITGHSYIVYGPLSVGTTSIIAEGAPDYPDPGRWWSIVEKYRVNIFYTAPTAVRLFMKYGEEWPAKYDLSSLRVLGSVGEPINPEAWIWYYENIGRKQCSIVDTWWQTETGGHMITTIPSYPQKPGKAGKPFFGIEADVVDEEGNPLPPNAEGYLVIKKPWPSALRTCWGEPERFEKYWTQIKGKQWYLPEDVATKDEDGYIMILGRADDVLNVSGHRIGTAEVESALVSHPAVAEAAVIGKPHEIKGQSIKAFIILKTSYEPSEELKKEIKEHVKHELGPIAVPDEIEFVEKLPKTRSGKIMRRVLRAKELGLPLGDTSTLED</sequence>
<evidence type="ECO:0000313" key="11">
    <source>
        <dbReference type="Proteomes" id="UP000280842"/>
    </source>
</evidence>
<evidence type="ECO:0000313" key="10">
    <source>
        <dbReference type="EMBL" id="RMA97816.1"/>
    </source>
</evidence>
<dbReference type="Pfam" id="PF16177">
    <property type="entry name" value="ACAS_N"/>
    <property type="match status" value="1"/>
</dbReference>
<dbReference type="GO" id="GO:0016208">
    <property type="term" value="F:AMP binding"/>
    <property type="evidence" value="ECO:0007669"/>
    <property type="project" value="InterPro"/>
</dbReference>
<keyword evidence="2" id="KW-0436">Ligase</keyword>
<proteinExistence type="inferred from homology"/>